<evidence type="ECO:0000313" key="10">
    <source>
        <dbReference type="Proteomes" id="UP001152888"/>
    </source>
</evidence>
<keyword evidence="5" id="KW-0539">Nucleus</keyword>
<dbReference type="EMBL" id="CAKOFQ010007479">
    <property type="protein sequence ID" value="CAH2002058.1"/>
    <property type="molecule type" value="Genomic_DNA"/>
</dbReference>
<gene>
    <name evidence="9" type="ORF">ACAOBT_LOCUS26578</name>
</gene>
<feature type="domain" description="PBZ-type" evidence="8">
    <location>
        <begin position="11"/>
        <end position="35"/>
    </location>
</feature>
<sequence>MEYEKYVNDSRIPCKYGSKCYQKNPLHHEKYKHPPQKANPRKDRQHTQPRKKRKVEETNTKEQSNKKDLPVEDDADTSTETVDNCISGSESSESNEDTVCSDQMSDATSTESISDNNTESKDTRVSPHEKPDLKWQGIKTNTDAKEDEQTGKYKKFIKEKFFIELPQDFYAFWEFCKKLNSKNPLDALNGIHLKLVGPFDALAGKFDNIKKSDDDYLIHWRYFRDPPEFLTILKGNDKTGHHMGYFRDSSDEVPVVLASNESEKDGVFTIMGGNIFAAVRKTYVLLPDLYVLQSPDFEYTLYCSVRGSLKCKIFYIENLKKIADPFMKMNIPKIEAQINKEAEKLSLDMSKKTKAIAARERKIVSRTMNKIGLVVPYDKKTQLGYRELAMNNKELKNVLDKLQDCLPEQREKYLSDLQPVLTYASIAADECDFGTGIELGWNLICHGIDSLNSTALQYLTSNYRLLNREAFAKIAEAHMKNRRKGCKLSVL</sequence>
<dbReference type="OrthoDB" id="416496at2759"/>
<evidence type="ECO:0000313" key="9">
    <source>
        <dbReference type="EMBL" id="CAH2002058.1"/>
    </source>
</evidence>
<keyword evidence="6" id="KW-0175">Coiled coil</keyword>
<comment type="subcellular location">
    <subcellularLocation>
        <location evidence="2">Chromosome</location>
    </subcellularLocation>
    <subcellularLocation>
        <location evidence="1">Nucleus</location>
    </subcellularLocation>
</comment>
<dbReference type="GO" id="GO:0005694">
    <property type="term" value="C:chromosome"/>
    <property type="evidence" value="ECO:0007669"/>
    <property type="project" value="UniProtKB-SubCell"/>
</dbReference>
<feature type="compositionally biased region" description="Basic and acidic residues" evidence="7">
    <location>
        <begin position="54"/>
        <end position="70"/>
    </location>
</feature>
<reference evidence="9" key="1">
    <citation type="submission" date="2022-03" db="EMBL/GenBank/DDBJ databases">
        <authorList>
            <person name="Sayadi A."/>
        </authorList>
    </citation>
    <scope>NUCLEOTIDE SEQUENCE</scope>
</reference>
<dbReference type="Pfam" id="PF10283">
    <property type="entry name" value="zf-CCHH"/>
    <property type="match status" value="1"/>
</dbReference>
<accession>A0A9P0PXE2</accession>
<dbReference type="InterPro" id="IPR019406">
    <property type="entry name" value="APLF_PBZ"/>
</dbReference>
<evidence type="ECO:0000256" key="4">
    <source>
        <dbReference type="ARBA" id="ARBA00022454"/>
    </source>
</evidence>
<keyword evidence="10" id="KW-1185">Reference proteome</keyword>
<protein>
    <recommendedName>
        <fullName evidence="8">PBZ-type domain-containing protein</fullName>
    </recommendedName>
</protein>
<evidence type="ECO:0000256" key="6">
    <source>
        <dbReference type="SAM" id="Coils"/>
    </source>
</evidence>
<evidence type="ECO:0000256" key="1">
    <source>
        <dbReference type="ARBA" id="ARBA00004123"/>
    </source>
</evidence>
<dbReference type="InterPro" id="IPR019361">
    <property type="entry name" value="HPF1"/>
</dbReference>
<dbReference type="GO" id="GO:0006974">
    <property type="term" value="P:DNA damage response"/>
    <property type="evidence" value="ECO:0007669"/>
    <property type="project" value="InterPro"/>
</dbReference>
<dbReference type="AlphaFoldDB" id="A0A9P0PXE2"/>
<dbReference type="Proteomes" id="UP001152888">
    <property type="component" value="Unassembled WGS sequence"/>
</dbReference>
<organism evidence="9 10">
    <name type="scientific">Acanthoscelides obtectus</name>
    <name type="common">Bean weevil</name>
    <name type="synonym">Bruchus obtectus</name>
    <dbReference type="NCBI Taxonomy" id="200917"/>
    <lineage>
        <taxon>Eukaryota</taxon>
        <taxon>Metazoa</taxon>
        <taxon>Ecdysozoa</taxon>
        <taxon>Arthropoda</taxon>
        <taxon>Hexapoda</taxon>
        <taxon>Insecta</taxon>
        <taxon>Pterygota</taxon>
        <taxon>Neoptera</taxon>
        <taxon>Endopterygota</taxon>
        <taxon>Coleoptera</taxon>
        <taxon>Polyphaga</taxon>
        <taxon>Cucujiformia</taxon>
        <taxon>Chrysomeloidea</taxon>
        <taxon>Chrysomelidae</taxon>
        <taxon>Bruchinae</taxon>
        <taxon>Bruchini</taxon>
        <taxon>Acanthoscelides</taxon>
    </lineage>
</organism>
<evidence type="ECO:0000256" key="3">
    <source>
        <dbReference type="ARBA" id="ARBA00010803"/>
    </source>
</evidence>
<feature type="region of interest" description="Disordered" evidence="7">
    <location>
        <begin position="25"/>
        <end position="148"/>
    </location>
</feature>
<evidence type="ECO:0000256" key="5">
    <source>
        <dbReference type="ARBA" id="ARBA00023242"/>
    </source>
</evidence>
<dbReference type="GO" id="GO:0005634">
    <property type="term" value="C:nucleus"/>
    <property type="evidence" value="ECO:0007669"/>
    <property type="project" value="UniProtKB-SubCell"/>
</dbReference>
<dbReference type="Pfam" id="PF10228">
    <property type="entry name" value="HPF1"/>
    <property type="match status" value="2"/>
</dbReference>
<keyword evidence="4" id="KW-0158">Chromosome</keyword>
<feature type="compositionally biased region" description="Basic and acidic residues" evidence="7">
    <location>
        <begin position="118"/>
        <end position="133"/>
    </location>
</feature>
<comment type="similarity">
    <text evidence="3">Belongs to the HPF1 family.</text>
</comment>
<proteinExistence type="inferred from homology"/>
<comment type="caution">
    <text evidence="9">The sequence shown here is derived from an EMBL/GenBank/DDBJ whole genome shotgun (WGS) entry which is preliminary data.</text>
</comment>
<feature type="coiled-coil region" evidence="6">
    <location>
        <begin position="385"/>
        <end position="412"/>
    </location>
</feature>
<dbReference type="PANTHER" id="PTHR13386:SF1">
    <property type="entry name" value="HISTONE PARYLATION FACTOR 1"/>
    <property type="match status" value="1"/>
</dbReference>
<evidence type="ECO:0000256" key="2">
    <source>
        <dbReference type="ARBA" id="ARBA00004286"/>
    </source>
</evidence>
<dbReference type="PANTHER" id="PTHR13386">
    <property type="entry name" value="HISTONE PARYLATION FACTOR 1"/>
    <property type="match status" value="1"/>
</dbReference>
<dbReference type="GO" id="GO:0042393">
    <property type="term" value="F:histone binding"/>
    <property type="evidence" value="ECO:0007669"/>
    <property type="project" value="InterPro"/>
</dbReference>
<evidence type="ECO:0000259" key="8">
    <source>
        <dbReference type="Pfam" id="PF10283"/>
    </source>
</evidence>
<feature type="compositionally biased region" description="Polar residues" evidence="7">
    <location>
        <begin position="78"/>
        <end position="117"/>
    </location>
</feature>
<name>A0A9P0PXE2_ACAOB</name>
<dbReference type="GO" id="GO:0072572">
    <property type="term" value="F:poly-ADP-D-ribose binding"/>
    <property type="evidence" value="ECO:0007669"/>
    <property type="project" value="TreeGrafter"/>
</dbReference>
<evidence type="ECO:0000256" key="7">
    <source>
        <dbReference type="SAM" id="MobiDB-lite"/>
    </source>
</evidence>